<dbReference type="Proteomes" id="UP000605986">
    <property type="component" value="Unassembled WGS sequence"/>
</dbReference>
<keyword evidence="2" id="KW-0560">Oxidoreductase</keyword>
<dbReference type="SUPFAM" id="SSF51735">
    <property type="entry name" value="NAD(P)-binding Rossmann-fold domains"/>
    <property type="match status" value="1"/>
</dbReference>
<evidence type="ECO:0000313" key="3">
    <source>
        <dbReference type="EMBL" id="KAF4437803.1"/>
    </source>
</evidence>
<comment type="caution">
    <text evidence="3">The sequence shown here is derived from an EMBL/GenBank/DDBJ whole genome shotgun (WGS) entry which is preliminary data.</text>
</comment>
<evidence type="ECO:0000256" key="1">
    <source>
        <dbReference type="ARBA" id="ARBA00022857"/>
    </source>
</evidence>
<reference evidence="3" key="1">
    <citation type="submission" date="2020-01" db="EMBL/GenBank/DDBJ databases">
        <title>Identification and distribution of gene clusters putatively required for synthesis of sphingolipid metabolism inhibitors in phylogenetically diverse species of the filamentous fungus Fusarium.</title>
        <authorList>
            <person name="Kim H.-S."/>
            <person name="Busman M."/>
            <person name="Brown D.W."/>
            <person name="Divon H."/>
            <person name="Uhlig S."/>
            <person name="Proctor R.H."/>
        </authorList>
    </citation>
    <scope>NUCLEOTIDE SEQUENCE</scope>
    <source>
        <strain evidence="3">NRRL 53441</strain>
    </source>
</reference>
<protein>
    <submittedName>
        <fullName evidence="3">NAD(P)-binding protein</fullName>
    </submittedName>
</protein>
<dbReference type="Gene3D" id="3.40.50.720">
    <property type="entry name" value="NAD(P)-binding Rossmann-like Domain"/>
    <property type="match status" value="1"/>
</dbReference>
<proteinExistence type="predicted"/>
<name>A0A8H4JVF1_9HYPO</name>
<evidence type="ECO:0000256" key="2">
    <source>
        <dbReference type="ARBA" id="ARBA00023002"/>
    </source>
</evidence>
<dbReference type="OrthoDB" id="419598at2759"/>
<dbReference type="InterPro" id="IPR051609">
    <property type="entry name" value="NmrA/Isoflavone_reductase-like"/>
</dbReference>
<organism evidence="3 4">
    <name type="scientific">Fusarium austroafricanum</name>
    <dbReference type="NCBI Taxonomy" id="2364996"/>
    <lineage>
        <taxon>Eukaryota</taxon>
        <taxon>Fungi</taxon>
        <taxon>Dikarya</taxon>
        <taxon>Ascomycota</taxon>
        <taxon>Pezizomycotina</taxon>
        <taxon>Sordariomycetes</taxon>
        <taxon>Hypocreomycetidae</taxon>
        <taxon>Hypocreales</taxon>
        <taxon>Nectriaceae</taxon>
        <taxon>Fusarium</taxon>
        <taxon>Fusarium concolor species complex</taxon>
    </lineage>
</organism>
<dbReference type="AlphaFoldDB" id="A0A8H4JVF1"/>
<dbReference type="InterPro" id="IPR036291">
    <property type="entry name" value="NAD(P)-bd_dom_sf"/>
</dbReference>
<dbReference type="PANTHER" id="PTHR47706:SF7">
    <property type="entry name" value="CIPA-LIKE, PUTATIVE (AFU_ORTHOLOGUE AFUA_1G01630)-RELATED"/>
    <property type="match status" value="1"/>
</dbReference>
<dbReference type="PANTHER" id="PTHR47706">
    <property type="entry name" value="NMRA-LIKE FAMILY PROTEIN"/>
    <property type="match status" value="1"/>
</dbReference>
<accession>A0A8H4JVF1</accession>
<dbReference type="Gene3D" id="3.90.25.10">
    <property type="entry name" value="UDP-galactose 4-epimerase, domain 1"/>
    <property type="match status" value="1"/>
</dbReference>
<dbReference type="GO" id="GO:0016491">
    <property type="term" value="F:oxidoreductase activity"/>
    <property type="evidence" value="ECO:0007669"/>
    <property type="project" value="UniProtKB-KW"/>
</dbReference>
<dbReference type="EMBL" id="JAADJG010000747">
    <property type="protein sequence ID" value="KAF4437803.1"/>
    <property type="molecule type" value="Genomic_DNA"/>
</dbReference>
<gene>
    <name evidence="3" type="ORF">F53441_12944</name>
</gene>
<evidence type="ECO:0000313" key="4">
    <source>
        <dbReference type="Proteomes" id="UP000605986"/>
    </source>
</evidence>
<sequence length="301" mass="33402">MPSSKLGNHTITALTRTGGSIKIPNDVKTVVVDYEDEATIIDALKGQQFLIITLGHEVSDEIHSRIVASAGKAGVPYIMPNAYCYPINEENIPEGDSFNKMLLSRINGIKDMGLSATFILSCGYWYEWCLALGDFWSGINIKKRRVTFFDDGNRIITVNAWDQCGRAVAGLLSLPEHGPSPCLADYRDRDILIYSFRVSQRDMLDSVNRVMGLTDSDWNIQYEATARRISDGEAEVREGKISGEAKAMYGRTFHPSNANSDFAGTQRVDNEILGLPEESLDEATRRAVEMVESGFNPYGLL</sequence>
<keyword evidence="4" id="KW-1185">Reference proteome</keyword>
<keyword evidence="1" id="KW-0521">NADP</keyword>